<keyword evidence="1" id="KW-1133">Transmembrane helix</keyword>
<proteinExistence type="predicted"/>
<dbReference type="SUPFAM" id="SSF52317">
    <property type="entry name" value="Class I glutamine amidotransferase-like"/>
    <property type="match status" value="1"/>
</dbReference>
<comment type="caution">
    <text evidence="2">The sequence shown here is derived from an EMBL/GenBank/DDBJ whole genome shotgun (WGS) entry which is preliminary data.</text>
</comment>
<dbReference type="EMBL" id="BAABXL010000001">
    <property type="protein sequence ID" value="GAA6270455.1"/>
    <property type="molecule type" value="Genomic_DNA"/>
</dbReference>
<keyword evidence="1" id="KW-0812">Transmembrane</keyword>
<dbReference type="Proteomes" id="UP001600894">
    <property type="component" value="Unassembled WGS sequence"/>
</dbReference>
<dbReference type="Gene3D" id="3.40.50.880">
    <property type="match status" value="1"/>
</dbReference>
<feature type="transmembrane region" description="Helical" evidence="1">
    <location>
        <begin position="348"/>
        <end position="370"/>
    </location>
</feature>
<sequence>MDGPVTMEVVYGYDNVARSGRILPMTLTFKNSMDQDFTGTLRVATLEPEYQSYSGRSQWNYSTYSYEYPIEVGAGETAEQKIQISLSDRVDQVHLSLVDENGKETASRRVKLDLNLNTAELYIGVLSDRPERLSYLGNMGINYSTLRTRVIELDLDTLPETQRGLDQLDVLLINDFDTKKLSETQKEAVWEWAQRGGVLLFGTGEHGRETMSAFSQELLAYPLPEAGVFDIDMAMEKDSAARDEGVLSLSCSEVELKGGTELITKGPLVILSETSVGNGAAAAAIYDFGDLKEYCSSNPSYVDHFFTELLGEERLNLLSSGNGGASSGRYWEVQSLINTGNVNRLPRVGLYVVLGTAYVALAGPGLYFFLKQRELRQYYQPAVAVLSLCCTGMVILMGVPTRFDGPFLTYALIQDAGDKDTTETLFINMRSPYNRTYSVGLDPSYQLFPVSDSSYYDPAQAPALTGAEDPDMVIRYGQKATRIEARDTGAFNSKYFQMERTQTNETGEGFSGEIRAFDGRVTGTITNNYSQTVENAALLLYNQMIVIGAMEPGQTISLDGLEGVYCATDLGYAMAAQITGASQYGQKVDIEDQEYVKALERANLLSFYIDNYFSGYHTQGRVVAFGQDQSGQDFLTDQGIETYGCTLLTSQINVNYEQGGLVYRSAMQKHPNVLSGEYDAVRNTIYGMNPVILEYYLGNDLDVETLDFHRLSDEVVANLRYYYTVPFAGDMYFYNYNTGSYDLMDSSRSRYNKEDLEAYLSPGNTVTVKYVYDTAGEYTWNIMLPVLTVTGRRQS</sequence>
<reference evidence="2 3" key="1">
    <citation type="submission" date="2024-04" db="EMBL/GenBank/DDBJ databases">
        <title>Defined microbial consortia suppress multidrug-resistant proinflammatory Enterobacteriaceae via ecological control.</title>
        <authorList>
            <person name="Furuichi M."/>
            <person name="Kawaguchi T."/>
            <person name="Pust M."/>
            <person name="Yasuma K."/>
            <person name="Plichta D."/>
            <person name="Hasegawa N."/>
            <person name="Ohya T."/>
            <person name="Bhattarai S."/>
            <person name="Sasajima S."/>
            <person name="Aoto Y."/>
            <person name="Tuganbaev T."/>
            <person name="Yaginuma M."/>
            <person name="Ueda M."/>
            <person name="Okahashi N."/>
            <person name="Amafuji K."/>
            <person name="Kiridooshi Y."/>
            <person name="Sugita K."/>
            <person name="Strazar M."/>
            <person name="Skelly A."/>
            <person name="Suda W."/>
            <person name="Hattori M."/>
            <person name="Nakamoto N."/>
            <person name="Caballero S."/>
            <person name="Norman J."/>
            <person name="Olle B."/>
            <person name="Tanoue T."/>
            <person name="Arita M."/>
            <person name="Bucci V."/>
            <person name="Atarashi K."/>
            <person name="Xavier R."/>
            <person name="Honda K."/>
        </authorList>
    </citation>
    <scope>NUCLEOTIDE SEQUENCE [LARGE SCALE GENOMIC DNA]</scope>
    <source>
        <strain evidence="3">f13</strain>
    </source>
</reference>
<keyword evidence="1" id="KW-0472">Membrane</keyword>
<dbReference type="InterPro" id="IPR029062">
    <property type="entry name" value="Class_I_gatase-like"/>
</dbReference>
<protein>
    <submittedName>
        <fullName evidence="2">Uncharacterized protein</fullName>
    </submittedName>
</protein>
<gene>
    <name evidence="2" type="ORF">F130042H8_35150</name>
</gene>
<name>A0ABQ0B2F9_9FIRM</name>
<feature type="transmembrane region" description="Helical" evidence="1">
    <location>
        <begin position="382"/>
        <end position="399"/>
    </location>
</feature>
<evidence type="ECO:0000313" key="2">
    <source>
        <dbReference type="EMBL" id="GAA6270455.1"/>
    </source>
</evidence>
<evidence type="ECO:0000256" key="1">
    <source>
        <dbReference type="SAM" id="Phobius"/>
    </source>
</evidence>
<organism evidence="2 3">
    <name type="scientific">Enterocloster alcoholdehydrogenati</name>
    <dbReference type="NCBI Taxonomy" id="2547410"/>
    <lineage>
        <taxon>Bacteria</taxon>
        <taxon>Bacillati</taxon>
        <taxon>Bacillota</taxon>
        <taxon>Clostridia</taxon>
        <taxon>Lachnospirales</taxon>
        <taxon>Lachnospiraceae</taxon>
        <taxon>Enterocloster</taxon>
    </lineage>
</organism>
<accession>A0ABQ0B2F9</accession>
<keyword evidence="3" id="KW-1185">Reference proteome</keyword>
<evidence type="ECO:0000313" key="3">
    <source>
        <dbReference type="Proteomes" id="UP001600894"/>
    </source>
</evidence>